<feature type="transmembrane region" description="Helical" evidence="12">
    <location>
        <begin position="58"/>
        <end position="76"/>
    </location>
</feature>
<feature type="transmembrane region" description="Helical" evidence="12">
    <location>
        <begin position="271"/>
        <end position="290"/>
    </location>
</feature>
<evidence type="ECO:0000256" key="12">
    <source>
        <dbReference type="RuleBase" id="RU363047"/>
    </source>
</evidence>
<evidence type="ECO:0000256" key="11">
    <source>
        <dbReference type="RuleBase" id="RU000688"/>
    </source>
</evidence>
<keyword evidence="7 12" id="KW-1133">Transmembrane helix</keyword>
<protein>
    <recommendedName>
        <fullName evidence="12">Olfactory receptor</fullName>
    </recommendedName>
</protein>
<feature type="transmembrane region" description="Helical" evidence="12">
    <location>
        <begin position="96"/>
        <end position="118"/>
    </location>
</feature>
<dbReference type="RefSeq" id="XP_007516529.2">
    <property type="nucleotide sequence ID" value="XM_007516467.2"/>
</dbReference>
<dbReference type="GeneID" id="103107659"/>
<feature type="transmembrane region" description="Helical" evidence="12">
    <location>
        <begin position="24"/>
        <end position="46"/>
    </location>
</feature>
<evidence type="ECO:0000256" key="1">
    <source>
        <dbReference type="ARBA" id="ARBA00003929"/>
    </source>
</evidence>
<comment type="function">
    <text evidence="1">Putative odorant or sperm cell receptor.</text>
</comment>
<evidence type="ECO:0000256" key="10">
    <source>
        <dbReference type="ARBA" id="ARBA00023224"/>
    </source>
</evidence>
<dbReference type="InterPro" id="IPR000276">
    <property type="entry name" value="GPCR_Rhodpsn"/>
</dbReference>
<evidence type="ECO:0000256" key="4">
    <source>
        <dbReference type="ARBA" id="ARBA00022606"/>
    </source>
</evidence>
<keyword evidence="8 11" id="KW-0297">G-protein coupled receptor</keyword>
<feature type="domain" description="G-protein coupled receptors family 1 profile" evidence="13">
    <location>
        <begin position="39"/>
        <end position="288"/>
    </location>
</feature>
<accession>A0A1S2ZAT4</accession>
<dbReference type="InParanoid" id="A0A1S2ZAT4"/>
<evidence type="ECO:0000256" key="3">
    <source>
        <dbReference type="ARBA" id="ARBA00022475"/>
    </source>
</evidence>
<dbReference type="CDD" id="cd15947">
    <property type="entry name" value="7tmA_OR2B-like"/>
    <property type="match status" value="1"/>
</dbReference>
<dbReference type="Pfam" id="PF13853">
    <property type="entry name" value="7tm_4"/>
    <property type="match status" value="1"/>
</dbReference>
<evidence type="ECO:0000256" key="2">
    <source>
        <dbReference type="ARBA" id="ARBA00004651"/>
    </source>
</evidence>
<dbReference type="PROSITE" id="PS00237">
    <property type="entry name" value="G_PROTEIN_RECEP_F1_1"/>
    <property type="match status" value="1"/>
</dbReference>
<dbReference type="Proteomes" id="UP001652624">
    <property type="component" value="Chromosome 2"/>
</dbReference>
<keyword evidence="3 12" id="KW-1003">Cell membrane</keyword>
<keyword evidence="11" id="KW-0675">Receptor</keyword>
<evidence type="ECO:0000256" key="5">
    <source>
        <dbReference type="ARBA" id="ARBA00022692"/>
    </source>
</evidence>
<keyword evidence="6 12" id="KW-0552">Olfaction</keyword>
<evidence type="ECO:0000256" key="6">
    <source>
        <dbReference type="ARBA" id="ARBA00022725"/>
    </source>
</evidence>
<name>A0A1S2ZAT4_ERIEU</name>
<gene>
    <name evidence="15" type="primary">LOC103107659</name>
</gene>
<dbReference type="GO" id="GO:0005886">
    <property type="term" value="C:plasma membrane"/>
    <property type="evidence" value="ECO:0007669"/>
    <property type="project" value="UniProtKB-SubCell"/>
</dbReference>
<keyword evidence="10 11" id="KW-0807">Transducer</keyword>
<sequence>MINKSFPVGFILLGFSEWPQLEMILFWIVVFFYTMIVFGNLTIILLSCMDPRLYTPMYFFLSNLSFLELCFTTSTVPQMLSNFWGPDKSITYTGCVVQLCVFLCLGATEGILLVVMAFDRYVAICQPLRYTIIMHPPLCWKLAFMAWLSGMTESVVQSSITFQLPFCTHHRLDDFLCEVPALIRLTCGDTSTNEWQMTISAVLFTIVPVGLILTSYGYIAQAIGKIQSEEGRQKAIATCTSHLIVVFMFYGTVAMVYTHPKNQFASKYGKFFTFFYTVVTPFLNPLIYTLRNKEVKNALQRLLKKGINSPPPQKKRQCWAVRW</sequence>
<keyword evidence="14" id="KW-1185">Reference proteome</keyword>
<feature type="transmembrane region" description="Helical" evidence="12">
    <location>
        <begin position="235"/>
        <end position="259"/>
    </location>
</feature>
<dbReference type="OrthoDB" id="9441928at2759"/>
<keyword evidence="9 12" id="KW-0472">Membrane</keyword>
<dbReference type="SUPFAM" id="SSF81321">
    <property type="entry name" value="Family A G protein-coupled receptor-like"/>
    <property type="match status" value="1"/>
</dbReference>
<dbReference type="InterPro" id="IPR000725">
    <property type="entry name" value="Olfact_rcpt"/>
</dbReference>
<dbReference type="PANTHER" id="PTHR26453">
    <property type="entry name" value="OLFACTORY RECEPTOR"/>
    <property type="match status" value="1"/>
</dbReference>
<evidence type="ECO:0000313" key="15">
    <source>
        <dbReference type="RefSeq" id="XP_007516529.2"/>
    </source>
</evidence>
<dbReference type="PRINTS" id="PR00245">
    <property type="entry name" value="OLFACTORYR"/>
</dbReference>
<dbReference type="PROSITE" id="PS50262">
    <property type="entry name" value="G_PROTEIN_RECEP_F1_2"/>
    <property type="match status" value="1"/>
</dbReference>
<dbReference type="AlphaFoldDB" id="A0A1S2ZAT4"/>
<comment type="subcellular location">
    <subcellularLocation>
        <location evidence="2 12">Cell membrane</location>
        <topology evidence="2 12">Multi-pass membrane protein</topology>
    </subcellularLocation>
</comment>
<reference evidence="14" key="1">
    <citation type="submission" date="2025-05" db="UniProtKB">
        <authorList>
            <consortium name="RefSeq"/>
        </authorList>
    </citation>
    <scope>NUCLEOTIDE SEQUENCE [LARGE SCALE GENOMIC DNA]</scope>
</reference>
<proteinExistence type="inferred from homology"/>
<dbReference type="eggNOG" id="ENOG502T9VR">
    <property type="taxonomic scope" value="Eukaryota"/>
</dbReference>
<keyword evidence="4 12" id="KW-0716">Sensory transduction</keyword>
<reference evidence="15" key="2">
    <citation type="submission" date="2025-08" db="UniProtKB">
        <authorList>
            <consortium name="RefSeq"/>
        </authorList>
    </citation>
    <scope>IDENTIFICATION</scope>
</reference>
<dbReference type="InterPro" id="IPR017452">
    <property type="entry name" value="GPCR_Rhodpsn_7TM"/>
</dbReference>
<keyword evidence="5 11" id="KW-0812">Transmembrane</keyword>
<evidence type="ECO:0000256" key="7">
    <source>
        <dbReference type="ARBA" id="ARBA00022989"/>
    </source>
</evidence>
<feature type="transmembrane region" description="Helical" evidence="12">
    <location>
        <begin position="199"/>
        <end position="223"/>
    </location>
</feature>
<evidence type="ECO:0000256" key="9">
    <source>
        <dbReference type="ARBA" id="ARBA00023136"/>
    </source>
</evidence>
<evidence type="ECO:0000259" key="13">
    <source>
        <dbReference type="PROSITE" id="PS50262"/>
    </source>
</evidence>
<dbReference type="GO" id="GO:0004984">
    <property type="term" value="F:olfactory receptor activity"/>
    <property type="evidence" value="ECO:0007669"/>
    <property type="project" value="InterPro"/>
</dbReference>
<dbReference type="PRINTS" id="PR00237">
    <property type="entry name" value="GPCRRHODOPSN"/>
</dbReference>
<organism evidence="14 15">
    <name type="scientific">Erinaceus europaeus</name>
    <name type="common">Western European hedgehog</name>
    <dbReference type="NCBI Taxonomy" id="9365"/>
    <lineage>
        <taxon>Eukaryota</taxon>
        <taxon>Metazoa</taxon>
        <taxon>Chordata</taxon>
        <taxon>Craniata</taxon>
        <taxon>Vertebrata</taxon>
        <taxon>Euteleostomi</taxon>
        <taxon>Mammalia</taxon>
        <taxon>Eutheria</taxon>
        <taxon>Laurasiatheria</taxon>
        <taxon>Eulipotyphla</taxon>
        <taxon>Erinaceidae</taxon>
        <taxon>Erinaceinae</taxon>
        <taxon>Erinaceus</taxon>
    </lineage>
</organism>
<dbReference type="GO" id="GO:0004930">
    <property type="term" value="F:G protein-coupled receptor activity"/>
    <property type="evidence" value="ECO:0007669"/>
    <property type="project" value="UniProtKB-KW"/>
</dbReference>
<comment type="similarity">
    <text evidence="11">Belongs to the G-protein coupled receptor 1 family.</text>
</comment>
<dbReference type="Gene3D" id="1.20.1070.10">
    <property type="entry name" value="Rhodopsin 7-helix transmembrane proteins"/>
    <property type="match status" value="1"/>
</dbReference>
<evidence type="ECO:0000313" key="14">
    <source>
        <dbReference type="Proteomes" id="UP001652624"/>
    </source>
</evidence>
<evidence type="ECO:0000256" key="8">
    <source>
        <dbReference type="ARBA" id="ARBA00023040"/>
    </source>
</evidence>